<dbReference type="Pfam" id="PF01156">
    <property type="entry name" value="IU_nuc_hydro"/>
    <property type="match status" value="1"/>
</dbReference>
<evidence type="ECO:0000256" key="2">
    <source>
        <dbReference type="ARBA" id="ARBA00022801"/>
    </source>
</evidence>
<organism evidence="6 7">
    <name type="scientific">Micractinium conductrix</name>
    <dbReference type="NCBI Taxonomy" id="554055"/>
    <lineage>
        <taxon>Eukaryota</taxon>
        <taxon>Viridiplantae</taxon>
        <taxon>Chlorophyta</taxon>
        <taxon>core chlorophytes</taxon>
        <taxon>Trebouxiophyceae</taxon>
        <taxon>Chlorellales</taxon>
        <taxon>Chlorellaceae</taxon>
        <taxon>Chlorella clade</taxon>
        <taxon>Micractinium</taxon>
    </lineage>
</organism>
<dbReference type="OrthoDB" id="432381at2759"/>
<dbReference type="CDD" id="cd02651">
    <property type="entry name" value="nuc_hydro_IU_UC_XIUA"/>
    <property type="match status" value="1"/>
</dbReference>
<comment type="similarity">
    <text evidence="1">Belongs to the IUNH family.</text>
</comment>
<evidence type="ECO:0000313" key="7">
    <source>
        <dbReference type="Proteomes" id="UP000239649"/>
    </source>
</evidence>
<dbReference type="STRING" id="554055.A0A2P6V3T8"/>
<name>A0A2P6V3T8_9CHLO</name>
<gene>
    <name evidence="6" type="ORF">C2E20_7667</name>
</gene>
<dbReference type="EMBL" id="LHPF02000033">
    <property type="protein sequence ID" value="PSC68749.1"/>
    <property type="molecule type" value="Genomic_DNA"/>
</dbReference>
<keyword evidence="3" id="KW-0326">Glycosidase</keyword>
<keyword evidence="2" id="KW-0378">Hydrolase</keyword>
<dbReference type="PROSITE" id="PS01247">
    <property type="entry name" value="IUNH"/>
    <property type="match status" value="1"/>
</dbReference>
<dbReference type="Proteomes" id="UP000239649">
    <property type="component" value="Unassembled WGS sequence"/>
</dbReference>
<keyword evidence="4" id="KW-1133">Transmembrane helix</keyword>
<evidence type="ECO:0000256" key="3">
    <source>
        <dbReference type="ARBA" id="ARBA00023295"/>
    </source>
</evidence>
<evidence type="ECO:0000256" key="1">
    <source>
        <dbReference type="ARBA" id="ARBA00009176"/>
    </source>
</evidence>
<dbReference type="GO" id="GO:0045437">
    <property type="term" value="F:uridine nucleosidase activity"/>
    <property type="evidence" value="ECO:0007669"/>
    <property type="project" value="UniProtKB-ARBA"/>
</dbReference>
<keyword evidence="7" id="KW-1185">Reference proteome</keyword>
<dbReference type="PANTHER" id="PTHR12304:SF59">
    <property type="entry name" value="INOSINE-URIDINE PREFERRING NUCLEOSIDE HYDROLASE FAMILY PROTEIN"/>
    <property type="match status" value="1"/>
</dbReference>
<feature type="transmembrane region" description="Helical" evidence="4">
    <location>
        <begin position="138"/>
        <end position="156"/>
    </location>
</feature>
<dbReference type="Gene3D" id="3.90.245.10">
    <property type="entry name" value="Ribonucleoside hydrolase-like"/>
    <property type="match status" value="1"/>
</dbReference>
<keyword evidence="4" id="KW-0472">Membrane</keyword>
<evidence type="ECO:0000256" key="4">
    <source>
        <dbReference type="SAM" id="Phobius"/>
    </source>
</evidence>
<comment type="caution">
    <text evidence="6">The sequence shown here is derived from an EMBL/GenBank/DDBJ whole genome shotgun (WGS) entry which is preliminary data.</text>
</comment>
<dbReference type="InterPro" id="IPR015910">
    <property type="entry name" value="I/U_nuclsd_hydro_CS"/>
</dbReference>
<dbReference type="AlphaFoldDB" id="A0A2P6V3T8"/>
<dbReference type="GO" id="GO:0008477">
    <property type="term" value="F:purine nucleosidase activity"/>
    <property type="evidence" value="ECO:0007669"/>
    <property type="project" value="TreeGrafter"/>
</dbReference>
<dbReference type="InterPro" id="IPR023186">
    <property type="entry name" value="IUNH"/>
</dbReference>
<dbReference type="GO" id="GO:0006152">
    <property type="term" value="P:purine nucleoside catabolic process"/>
    <property type="evidence" value="ECO:0007669"/>
    <property type="project" value="TreeGrafter"/>
</dbReference>
<dbReference type="PANTHER" id="PTHR12304">
    <property type="entry name" value="INOSINE-URIDINE PREFERRING NUCLEOSIDE HYDROLASE"/>
    <property type="match status" value="1"/>
</dbReference>
<dbReference type="InterPro" id="IPR001910">
    <property type="entry name" value="Inosine/uridine_hydrolase_dom"/>
</dbReference>
<evidence type="ECO:0000259" key="5">
    <source>
        <dbReference type="Pfam" id="PF01156"/>
    </source>
</evidence>
<keyword evidence="4" id="KW-0812">Transmembrane</keyword>
<accession>A0A2P6V3T8</accession>
<dbReference type="GO" id="GO:0005829">
    <property type="term" value="C:cytosol"/>
    <property type="evidence" value="ECO:0007669"/>
    <property type="project" value="TreeGrafter"/>
</dbReference>
<proteinExistence type="inferred from homology"/>
<evidence type="ECO:0000313" key="6">
    <source>
        <dbReference type="EMBL" id="PSC68749.1"/>
    </source>
</evidence>
<dbReference type="InterPro" id="IPR036452">
    <property type="entry name" value="Ribo_hydro-like"/>
</dbReference>
<dbReference type="SUPFAM" id="SSF53590">
    <property type="entry name" value="Nucleoside hydrolase"/>
    <property type="match status" value="1"/>
</dbReference>
<sequence>MAHAEVPPARKLVWLDCDPGHDDAVALILAGCSPAIELLGVSTVAGNQTVEKVTDNALRVLAAAGLQHIDVVAGAARPLLRAASLLCPEIHGESGLDGPLGGPVLPAPPHAAVPGKAPIVMFERISAAYQRGGGTQRVHLVAVAALTNVALLLALYPEVIEMVEITIMGGCLGVGNTGPVQEFNIQTDPEAARLVFESGAPLTMVPLEVTHTALVSTSVVQRVRTHTPSPFLGLMVDMLTFFADTYSTVFAFADPPLHDPCAVAYVIAPELFKSKLLRVDVETASPFSTGQTVVDSWGQSGAPKNCTVCMEMDVPRFWDLVMAAMHAADRVSPLNSGSGSAAGGAGGS</sequence>
<reference evidence="6 7" key="1">
    <citation type="journal article" date="2018" name="Plant J.">
        <title>Genome sequences of Chlorella sorokiniana UTEX 1602 and Micractinium conductrix SAG 241.80: implications to maltose excretion by a green alga.</title>
        <authorList>
            <person name="Arriola M.B."/>
            <person name="Velmurugan N."/>
            <person name="Zhang Y."/>
            <person name="Plunkett M.H."/>
            <person name="Hondzo H."/>
            <person name="Barney B.M."/>
        </authorList>
    </citation>
    <scope>NUCLEOTIDE SEQUENCE [LARGE SCALE GENOMIC DNA]</scope>
    <source>
        <strain evidence="6 7">SAG 241.80</strain>
    </source>
</reference>
<protein>
    <submittedName>
        <fullName evidence="6">N-D-ribosylpurine ribohydrolase</fullName>
    </submittedName>
</protein>
<feature type="domain" description="Inosine/uridine-preferring nucleoside hydrolase" evidence="5">
    <location>
        <begin position="13"/>
        <end position="319"/>
    </location>
</feature>